<name>A0A317XGP2_9EURO</name>
<dbReference type="RefSeq" id="XP_025472881.1">
    <property type="nucleotide sequence ID" value="XM_025610465.1"/>
</dbReference>
<evidence type="ECO:0000313" key="2">
    <source>
        <dbReference type="Proteomes" id="UP000246702"/>
    </source>
</evidence>
<dbReference type="AlphaFoldDB" id="A0A317XGP2"/>
<evidence type="ECO:0000313" key="1">
    <source>
        <dbReference type="EMBL" id="PWY96120.1"/>
    </source>
</evidence>
<keyword evidence="2" id="KW-1185">Reference proteome</keyword>
<dbReference type="EMBL" id="MSFK01000001">
    <property type="protein sequence ID" value="PWY96120.1"/>
    <property type="molecule type" value="Genomic_DNA"/>
</dbReference>
<dbReference type="CDD" id="cd09917">
    <property type="entry name" value="F-box_SF"/>
    <property type="match status" value="1"/>
</dbReference>
<sequence>MNAPLRSSSMANANKCYLSSLPAEIITHVFTLLPALGDVLNLAAACSRHQQIWQQNADQIHRHAGPRSIECLHHARIYLADQGGAQPNTTLTARDVVQLVRNSSAVEKTLDLFNQKYVAYLLTPEAGRDRTFINLRPNRRPHLSPSERHRFIRAIYQLWGLLILTPEARASRMASLKLKSVMTISDVANGYRDIEDVIMTVKADGVLLWDIANELYEVRDQIVAQVLQHPNHTRSMPWEYGWEGCISIWDVWHEGFKELVTEPGARNITPPVSEVWYDTSDEK</sequence>
<evidence type="ECO:0008006" key="3">
    <source>
        <dbReference type="Google" id="ProtNLM"/>
    </source>
</evidence>
<dbReference type="OrthoDB" id="5365320at2759"/>
<accession>A0A317XGP2</accession>
<protein>
    <recommendedName>
        <fullName evidence="3">F-box domain-containing protein</fullName>
    </recommendedName>
</protein>
<dbReference type="Proteomes" id="UP000246702">
    <property type="component" value="Unassembled WGS sequence"/>
</dbReference>
<dbReference type="GeneID" id="37112608"/>
<reference evidence="1 2" key="1">
    <citation type="submission" date="2016-12" db="EMBL/GenBank/DDBJ databases">
        <title>The genomes of Aspergillus section Nigri reveals drivers in fungal speciation.</title>
        <authorList>
            <consortium name="DOE Joint Genome Institute"/>
            <person name="Vesth T.C."/>
            <person name="Nybo J."/>
            <person name="Theobald S."/>
            <person name="Brandl J."/>
            <person name="Frisvad J.C."/>
            <person name="Nielsen K.F."/>
            <person name="Lyhne E.K."/>
            <person name="Kogle M.E."/>
            <person name="Kuo A."/>
            <person name="Riley R."/>
            <person name="Clum A."/>
            <person name="Nolan M."/>
            <person name="Lipzen A."/>
            <person name="Salamov A."/>
            <person name="Henrissat B."/>
            <person name="Wiebenga A."/>
            <person name="De Vries R.P."/>
            <person name="Grigoriev I.V."/>
            <person name="Mortensen U.H."/>
            <person name="Andersen M.R."/>
            <person name="Baker S.E."/>
        </authorList>
    </citation>
    <scope>NUCLEOTIDE SEQUENCE [LARGE SCALE GENOMIC DNA]</scope>
    <source>
        <strain evidence="1 2">CBS 115572</strain>
    </source>
</reference>
<organism evidence="1 2">
    <name type="scientific">Aspergillus sclerotioniger CBS 115572</name>
    <dbReference type="NCBI Taxonomy" id="1450535"/>
    <lineage>
        <taxon>Eukaryota</taxon>
        <taxon>Fungi</taxon>
        <taxon>Dikarya</taxon>
        <taxon>Ascomycota</taxon>
        <taxon>Pezizomycotina</taxon>
        <taxon>Eurotiomycetes</taxon>
        <taxon>Eurotiomycetidae</taxon>
        <taxon>Eurotiales</taxon>
        <taxon>Aspergillaceae</taxon>
        <taxon>Aspergillus</taxon>
        <taxon>Aspergillus subgen. Circumdati</taxon>
    </lineage>
</organism>
<gene>
    <name evidence="1" type="ORF">BO94DRAFT_529532</name>
</gene>
<proteinExistence type="predicted"/>
<comment type="caution">
    <text evidence="1">The sequence shown here is derived from an EMBL/GenBank/DDBJ whole genome shotgun (WGS) entry which is preliminary data.</text>
</comment>